<feature type="transmembrane region" description="Helical" evidence="7">
    <location>
        <begin position="102"/>
        <end position="122"/>
    </location>
</feature>
<keyword evidence="4 7" id="KW-0812">Transmembrane</keyword>
<comment type="subcellular location">
    <subcellularLocation>
        <location evidence="1 7">Cell membrane</location>
        <topology evidence="1 7">Multi-pass membrane protein</topology>
    </subcellularLocation>
</comment>
<sequence>MKKSLSAFFFVVPALLIFSIFYIYPFFKVLQLSHHAWDGISPKMTFVGLSNFFEIMKDRIWWVSMGNAGYITLIALTFQNALALALALACDRQIRAKNFYRVIFFIPPVLSEVVVGLIWRWIYDGDYGFLNYTLGLLGLQHLAHNWLSDPNTALTCVAIIHSWKGFGWGFMILLAGLQTIPKELYEAARVDGANVWQSFKNVTIPLMIPVFVLVMILTILGSMQAFVLILSMTGGGPGYHTEVPVTRILASMQGSSMFGYACAQGLTFGVILMMVSFAQMGISRKLKQA</sequence>
<feature type="transmembrane region" description="Helical" evidence="7">
    <location>
        <begin position="68"/>
        <end position="90"/>
    </location>
</feature>
<evidence type="ECO:0000256" key="5">
    <source>
        <dbReference type="ARBA" id="ARBA00022989"/>
    </source>
</evidence>
<dbReference type="GO" id="GO:0055085">
    <property type="term" value="P:transmembrane transport"/>
    <property type="evidence" value="ECO:0007669"/>
    <property type="project" value="InterPro"/>
</dbReference>
<dbReference type="KEGG" id="vai:BU251_00195"/>
<dbReference type="PANTHER" id="PTHR30193">
    <property type="entry name" value="ABC TRANSPORTER PERMEASE PROTEIN"/>
    <property type="match status" value="1"/>
</dbReference>
<dbReference type="AlphaFoldDB" id="A0A410P755"/>
<keyword evidence="2 7" id="KW-0813">Transport</keyword>
<feature type="transmembrane region" description="Helical" evidence="7">
    <location>
        <begin position="257"/>
        <end position="278"/>
    </location>
</feature>
<gene>
    <name evidence="9" type="ORF">BU251_00195</name>
</gene>
<organism evidence="9 10">
    <name type="scientific">Velamenicoccus archaeovorus</name>
    <dbReference type="NCBI Taxonomy" id="1930593"/>
    <lineage>
        <taxon>Bacteria</taxon>
        <taxon>Pseudomonadati</taxon>
        <taxon>Candidatus Omnitrophota</taxon>
        <taxon>Candidatus Velamenicoccus</taxon>
    </lineage>
</organism>
<accession>A0A410P755</accession>
<dbReference type="EMBL" id="CP019384">
    <property type="protein sequence ID" value="QAT17952.1"/>
    <property type="molecule type" value="Genomic_DNA"/>
</dbReference>
<dbReference type="CDD" id="cd06261">
    <property type="entry name" value="TM_PBP2"/>
    <property type="match status" value="1"/>
</dbReference>
<feature type="transmembrane region" description="Helical" evidence="7">
    <location>
        <begin position="7"/>
        <end position="27"/>
    </location>
</feature>
<protein>
    <submittedName>
        <fullName evidence="9">Sugar ABC transporter permease</fullName>
    </submittedName>
</protein>
<evidence type="ECO:0000256" key="3">
    <source>
        <dbReference type="ARBA" id="ARBA00022475"/>
    </source>
</evidence>
<evidence type="ECO:0000313" key="9">
    <source>
        <dbReference type="EMBL" id="QAT17952.1"/>
    </source>
</evidence>
<evidence type="ECO:0000256" key="2">
    <source>
        <dbReference type="ARBA" id="ARBA00022448"/>
    </source>
</evidence>
<dbReference type="GO" id="GO:0005886">
    <property type="term" value="C:plasma membrane"/>
    <property type="evidence" value="ECO:0007669"/>
    <property type="project" value="UniProtKB-SubCell"/>
</dbReference>
<name>A0A410P755_VELA1</name>
<evidence type="ECO:0000256" key="4">
    <source>
        <dbReference type="ARBA" id="ARBA00022692"/>
    </source>
</evidence>
<dbReference type="Gene3D" id="1.10.3720.10">
    <property type="entry name" value="MetI-like"/>
    <property type="match status" value="1"/>
</dbReference>
<evidence type="ECO:0000256" key="7">
    <source>
        <dbReference type="RuleBase" id="RU363032"/>
    </source>
</evidence>
<keyword evidence="6 7" id="KW-0472">Membrane</keyword>
<reference evidence="9 10" key="1">
    <citation type="submission" date="2017-01" db="EMBL/GenBank/DDBJ databases">
        <title>First insights into the biology of 'candidatus Vampirococcus archaeovorus'.</title>
        <authorList>
            <person name="Kizina J."/>
            <person name="Jordan S."/>
            <person name="Stueber K."/>
            <person name="Reinhardt R."/>
            <person name="Harder J."/>
        </authorList>
    </citation>
    <scope>NUCLEOTIDE SEQUENCE [LARGE SCALE GENOMIC DNA]</scope>
    <source>
        <strain evidence="9 10">LiM</strain>
    </source>
</reference>
<comment type="similarity">
    <text evidence="7">Belongs to the binding-protein-dependent transport system permease family.</text>
</comment>
<proteinExistence type="inferred from homology"/>
<feature type="transmembrane region" description="Helical" evidence="7">
    <location>
        <begin position="206"/>
        <end position="230"/>
    </location>
</feature>
<keyword evidence="10" id="KW-1185">Reference proteome</keyword>
<feature type="domain" description="ABC transmembrane type-1" evidence="8">
    <location>
        <begin position="65"/>
        <end position="279"/>
    </location>
</feature>
<evidence type="ECO:0000313" key="10">
    <source>
        <dbReference type="Proteomes" id="UP000287243"/>
    </source>
</evidence>
<dbReference type="InterPro" id="IPR035906">
    <property type="entry name" value="MetI-like_sf"/>
</dbReference>
<keyword evidence="3" id="KW-1003">Cell membrane</keyword>
<dbReference type="PROSITE" id="PS50928">
    <property type="entry name" value="ABC_TM1"/>
    <property type="match status" value="1"/>
</dbReference>
<evidence type="ECO:0000256" key="1">
    <source>
        <dbReference type="ARBA" id="ARBA00004651"/>
    </source>
</evidence>
<evidence type="ECO:0000259" key="8">
    <source>
        <dbReference type="PROSITE" id="PS50928"/>
    </source>
</evidence>
<evidence type="ECO:0000256" key="6">
    <source>
        <dbReference type="ARBA" id="ARBA00023136"/>
    </source>
</evidence>
<dbReference type="Pfam" id="PF00528">
    <property type="entry name" value="BPD_transp_1"/>
    <property type="match status" value="1"/>
</dbReference>
<dbReference type="SUPFAM" id="SSF161098">
    <property type="entry name" value="MetI-like"/>
    <property type="match status" value="1"/>
</dbReference>
<dbReference type="InterPro" id="IPR051393">
    <property type="entry name" value="ABC_transporter_permease"/>
</dbReference>
<feature type="transmembrane region" description="Helical" evidence="7">
    <location>
        <begin position="152"/>
        <end position="175"/>
    </location>
</feature>
<keyword evidence="5 7" id="KW-1133">Transmembrane helix</keyword>
<dbReference type="PANTHER" id="PTHR30193:SF37">
    <property type="entry name" value="INNER MEMBRANE ABC TRANSPORTER PERMEASE PROTEIN YCJO"/>
    <property type="match status" value="1"/>
</dbReference>
<dbReference type="InterPro" id="IPR000515">
    <property type="entry name" value="MetI-like"/>
</dbReference>
<dbReference type="Proteomes" id="UP000287243">
    <property type="component" value="Chromosome"/>
</dbReference>